<feature type="non-terminal residue" evidence="10">
    <location>
        <position position="446"/>
    </location>
</feature>
<keyword evidence="5" id="KW-0156">Chromatin regulator</keyword>
<keyword evidence="6" id="KW-0805">Transcription regulation</keyword>
<evidence type="ECO:0000313" key="10">
    <source>
        <dbReference type="EMBL" id="RFU33510.1"/>
    </source>
</evidence>
<evidence type="ECO:0000256" key="5">
    <source>
        <dbReference type="ARBA" id="ARBA00022853"/>
    </source>
</evidence>
<name>A0A3E2HJE0_SCYLI</name>
<protein>
    <submittedName>
        <fullName evidence="10">Uncharacterized protein</fullName>
    </submittedName>
</protein>
<dbReference type="AlphaFoldDB" id="A0A3E2HJE0"/>
<keyword evidence="7" id="KW-0010">Activator</keyword>
<gene>
    <name evidence="10" type="ORF">B7463_g2800</name>
</gene>
<dbReference type="EMBL" id="NCSJ02000034">
    <property type="protein sequence ID" value="RFU33510.1"/>
    <property type="molecule type" value="Genomic_DNA"/>
</dbReference>
<comment type="caution">
    <text evidence="10">The sequence shown here is derived from an EMBL/GenBank/DDBJ whole genome shotgun (WGS) entry which is preliminary data.</text>
</comment>
<evidence type="ECO:0000256" key="8">
    <source>
        <dbReference type="ARBA" id="ARBA00023163"/>
    </source>
</evidence>
<keyword evidence="8" id="KW-0804">Transcription</keyword>
<dbReference type="InterPro" id="IPR004000">
    <property type="entry name" value="Actin"/>
</dbReference>
<dbReference type="GO" id="GO:0006325">
    <property type="term" value="P:chromatin organization"/>
    <property type="evidence" value="ECO:0007669"/>
    <property type="project" value="UniProtKB-KW"/>
</dbReference>
<dbReference type="GO" id="GO:0005634">
    <property type="term" value="C:nucleus"/>
    <property type="evidence" value="ECO:0007669"/>
    <property type="project" value="UniProtKB-SubCell"/>
</dbReference>
<comment type="similarity">
    <text evidence="3">Belongs to the actin family. ARP6 subfamily.</text>
</comment>
<comment type="subcellular location">
    <subcellularLocation>
        <location evidence="2">Cytoplasm</location>
    </subcellularLocation>
    <subcellularLocation>
        <location evidence="1">Nucleus</location>
    </subcellularLocation>
</comment>
<evidence type="ECO:0000256" key="9">
    <source>
        <dbReference type="ARBA" id="ARBA00023242"/>
    </source>
</evidence>
<accession>A0A3E2HJE0</accession>
<evidence type="ECO:0000256" key="1">
    <source>
        <dbReference type="ARBA" id="ARBA00004123"/>
    </source>
</evidence>
<dbReference type="Gene3D" id="2.30.36.70">
    <property type="entry name" value="Actin, Chain A, domain 2"/>
    <property type="match status" value="1"/>
</dbReference>
<keyword evidence="4" id="KW-0963">Cytoplasm</keyword>
<keyword evidence="11" id="KW-1185">Reference proteome</keyword>
<evidence type="ECO:0000256" key="6">
    <source>
        <dbReference type="ARBA" id="ARBA00023015"/>
    </source>
</evidence>
<dbReference type="SUPFAM" id="SSF53067">
    <property type="entry name" value="Actin-like ATPase domain"/>
    <property type="match status" value="2"/>
</dbReference>
<dbReference type="STRING" id="5539.A0A3E2HJE0"/>
<organism evidence="10 11">
    <name type="scientific">Scytalidium lignicola</name>
    <name type="common">Hyphomycete</name>
    <dbReference type="NCBI Taxonomy" id="5539"/>
    <lineage>
        <taxon>Eukaryota</taxon>
        <taxon>Fungi</taxon>
        <taxon>Dikarya</taxon>
        <taxon>Ascomycota</taxon>
        <taxon>Pezizomycotina</taxon>
        <taxon>Leotiomycetes</taxon>
        <taxon>Leotiomycetes incertae sedis</taxon>
        <taxon>Scytalidium</taxon>
    </lineage>
</organism>
<evidence type="ECO:0000256" key="4">
    <source>
        <dbReference type="ARBA" id="ARBA00022490"/>
    </source>
</evidence>
<dbReference type="FunFam" id="3.90.640.10:FF:000040">
    <property type="entry name" value="Actin-like protein ARP6"/>
    <property type="match status" value="1"/>
</dbReference>
<dbReference type="CDD" id="cd10210">
    <property type="entry name" value="ASKHA_NBD_Arp6"/>
    <property type="match status" value="1"/>
</dbReference>
<dbReference type="GO" id="GO:0005737">
    <property type="term" value="C:cytoplasm"/>
    <property type="evidence" value="ECO:0007669"/>
    <property type="project" value="UniProtKB-SubCell"/>
</dbReference>
<reference evidence="10 11" key="1">
    <citation type="submission" date="2018-05" db="EMBL/GenBank/DDBJ databases">
        <title>Draft genome sequence of Scytalidium lignicola DSM 105466, a ubiquitous saprotrophic fungus.</title>
        <authorList>
            <person name="Buettner E."/>
            <person name="Gebauer A.M."/>
            <person name="Hofrichter M."/>
            <person name="Liers C."/>
            <person name="Kellner H."/>
        </authorList>
    </citation>
    <scope>NUCLEOTIDE SEQUENCE [LARGE SCALE GENOMIC DNA]</scope>
    <source>
        <strain evidence="10 11">DSM 105466</strain>
    </source>
</reference>
<dbReference type="PANTHER" id="PTHR11937">
    <property type="entry name" value="ACTIN"/>
    <property type="match status" value="1"/>
</dbReference>
<dbReference type="InterPro" id="IPR043129">
    <property type="entry name" value="ATPase_NBD"/>
</dbReference>
<evidence type="ECO:0000313" key="11">
    <source>
        <dbReference type="Proteomes" id="UP000258309"/>
    </source>
</evidence>
<evidence type="ECO:0000256" key="3">
    <source>
        <dbReference type="ARBA" id="ARBA00005665"/>
    </source>
</evidence>
<dbReference type="FunFam" id="3.30.420.40:FF:000058">
    <property type="entry name" value="Putative actin-related protein 5"/>
    <property type="match status" value="1"/>
</dbReference>
<dbReference type="SMART" id="SM00268">
    <property type="entry name" value="ACTIN"/>
    <property type="match status" value="1"/>
</dbReference>
<dbReference type="OrthoDB" id="6220758at2759"/>
<sequence>MPGHRKTKSSGPALPGRTLILDNGAYTIKAGFSSQDSTEECRIIPNCLARDREKHVYIGSQLEKCKDFGEIVFRRPMEKGYIVNWEAEKEVWEHEFFEAKSPQHCDPTETGLILTEAPNSLPALQTNCDQIIFEEFQFPSYYRCQASTLNAWNDVQATFKAPPRDPSLPVLPAEIIMLIDSGYSHTTVTPLIRGRPLQSAIRRLDVGGKLMTNYLTRLLSLRQYDMRNDTYLVNEIKEACCYVSKDFKSDMELTWKGTKGDRRDIYTLAGGIAKDYILPDFHNRMKGIVQDHDPDGANKLKKLSTGKPAEAAEDILTLRNERFTVPELLFNPSAIGMRQSGIAQLVMDSLSSLPMGLWPGFLTNILVIGGNANIDGFIYRLQIEIRKLAPAECIVRVARPADPIVSTWNGGSILAKDVDTLRQLSVTKQEYEEHGNAWVARKFGGK</sequence>
<dbReference type="Proteomes" id="UP000258309">
    <property type="component" value="Unassembled WGS sequence"/>
</dbReference>
<dbReference type="OMA" id="FFEEYEC"/>
<dbReference type="Gene3D" id="3.90.640.10">
    <property type="entry name" value="Actin, Chain A, domain 4"/>
    <property type="match status" value="1"/>
</dbReference>
<keyword evidence="9" id="KW-0539">Nucleus</keyword>
<dbReference type="Pfam" id="PF00022">
    <property type="entry name" value="Actin"/>
    <property type="match status" value="1"/>
</dbReference>
<evidence type="ECO:0000256" key="7">
    <source>
        <dbReference type="ARBA" id="ARBA00023159"/>
    </source>
</evidence>
<feature type="non-terminal residue" evidence="10">
    <location>
        <position position="1"/>
    </location>
</feature>
<proteinExistence type="inferred from homology"/>
<dbReference type="Gene3D" id="3.30.420.40">
    <property type="match status" value="2"/>
</dbReference>
<evidence type="ECO:0000256" key="2">
    <source>
        <dbReference type="ARBA" id="ARBA00004496"/>
    </source>
</evidence>